<organism evidence="2 3">
    <name type="scientific">Scleroderma citrinum Foug A</name>
    <dbReference type="NCBI Taxonomy" id="1036808"/>
    <lineage>
        <taxon>Eukaryota</taxon>
        <taxon>Fungi</taxon>
        <taxon>Dikarya</taxon>
        <taxon>Basidiomycota</taxon>
        <taxon>Agaricomycotina</taxon>
        <taxon>Agaricomycetes</taxon>
        <taxon>Agaricomycetidae</taxon>
        <taxon>Boletales</taxon>
        <taxon>Sclerodermatineae</taxon>
        <taxon>Sclerodermataceae</taxon>
        <taxon>Scleroderma</taxon>
    </lineage>
</organism>
<dbReference type="InParanoid" id="A0A0C2ZJ58"/>
<dbReference type="AlphaFoldDB" id="A0A0C2ZJ58"/>
<dbReference type="OrthoDB" id="5584477at2759"/>
<evidence type="ECO:0000313" key="3">
    <source>
        <dbReference type="Proteomes" id="UP000053989"/>
    </source>
</evidence>
<dbReference type="Pfam" id="PF17667">
    <property type="entry name" value="Pkinase_fungal"/>
    <property type="match status" value="1"/>
</dbReference>
<evidence type="ECO:0000313" key="2">
    <source>
        <dbReference type="EMBL" id="KIM61613.1"/>
    </source>
</evidence>
<protein>
    <recommendedName>
        <fullName evidence="1">Fungal-type protein kinase domain-containing protein</fullName>
    </recommendedName>
</protein>
<dbReference type="InterPro" id="IPR040976">
    <property type="entry name" value="Pkinase_fungal"/>
</dbReference>
<proteinExistence type="predicted"/>
<dbReference type="EMBL" id="KN822050">
    <property type="protein sequence ID" value="KIM61613.1"/>
    <property type="molecule type" value="Genomic_DNA"/>
</dbReference>
<feature type="non-terminal residue" evidence="2">
    <location>
        <position position="85"/>
    </location>
</feature>
<keyword evidence="3" id="KW-1185">Reference proteome</keyword>
<evidence type="ECO:0000259" key="1">
    <source>
        <dbReference type="Pfam" id="PF17667"/>
    </source>
</evidence>
<sequence length="85" mass="9684">ASHIGRTMDTKVYLVMVDQPWRHFVLGLSLANEELWVHFYDHSGGLISLPFNIHAELDSFLYIISRLVFGICSCIGFDMTIKISP</sequence>
<reference evidence="3" key="2">
    <citation type="submission" date="2015-01" db="EMBL/GenBank/DDBJ databases">
        <title>Evolutionary Origins and Diversification of the Mycorrhizal Mutualists.</title>
        <authorList>
            <consortium name="DOE Joint Genome Institute"/>
            <consortium name="Mycorrhizal Genomics Consortium"/>
            <person name="Kohler A."/>
            <person name="Kuo A."/>
            <person name="Nagy L.G."/>
            <person name="Floudas D."/>
            <person name="Copeland A."/>
            <person name="Barry K.W."/>
            <person name="Cichocki N."/>
            <person name="Veneault-Fourrey C."/>
            <person name="LaButti K."/>
            <person name="Lindquist E.A."/>
            <person name="Lipzen A."/>
            <person name="Lundell T."/>
            <person name="Morin E."/>
            <person name="Murat C."/>
            <person name="Riley R."/>
            <person name="Ohm R."/>
            <person name="Sun H."/>
            <person name="Tunlid A."/>
            <person name="Henrissat B."/>
            <person name="Grigoriev I.V."/>
            <person name="Hibbett D.S."/>
            <person name="Martin F."/>
        </authorList>
    </citation>
    <scope>NUCLEOTIDE SEQUENCE [LARGE SCALE GENOMIC DNA]</scope>
    <source>
        <strain evidence="3">Foug A</strain>
    </source>
</reference>
<name>A0A0C2ZJ58_9AGAM</name>
<feature type="non-terminal residue" evidence="2">
    <location>
        <position position="1"/>
    </location>
</feature>
<feature type="domain" description="Fungal-type protein kinase" evidence="1">
    <location>
        <begin position="9"/>
        <end position="82"/>
    </location>
</feature>
<gene>
    <name evidence="2" type="ORF">SCLCIDRAFT_83128</name>
</gene>
<accession>A0A0C2ZJ58</accession>
<dbReference type="Proteomes" id="UP000053989">
    <property type="component" value="Unassembled WGS sequence"/>
</dbReference>
<dbReference type="HOGENOM" id="CLU_183430_0_0_1"/>
<reference evidence="2 3" key="1">
    <citation type="submission" date="2014-04" db="EMBL/GenBank/DDBJ databases">
        <authorList>
            <consortium name="DOE Joint Genome Institute"/>
            <person name="Kuo A."/>
            <person name="Kohler A."/>
            <person name="Nagy L.G."/>
            <person name="Floudas D."/>
            <person name="Copeland A."/>
            <person name="Barry K.W."/>
            <person name="Cichocki N."/>
            <person name="Veneault-Fourrey C."/>
            <person name="LaButti K."/>
            <person name="Lindquist E.A."/>
            <person name="Lipzen A."/>
            <person name="Lundell T."/>
            <person name="Morin E."/>
            <person name="Murat C."/>
            <person name="Sun H."/>
            <person name="Tunlid A."/>
            <person name="Henrissat B."/>
            <person name="Grigoriev I.V."/>
            <person name="Hibbett D.S."/>
            <person name="Martin F."/>
            <person name="Nordberg H.P."/>
            <person name="Cantor M.N."/>
            <person name="Hua S.X."/>
        </authorList>
    </citation>
    <scope>NUCLEOTIDE SEQUENCE [LARGE SCALE GENOMIC DNA]</scope>
    <source>
        <strain evidence="2 3">Foug A</strain>
    </source>
</reference>